<protein>
    <submittedName>
        <fullName evidence="8">TauD-domain-containing protein</fullName>
    </submittedName>
</protein>
<dbReference type="InterPro" id="IPR003819">
    <property type="entry name" value="TauD/TfdA-like"/>
</dbReference>
<accession>A0A1E4RER5</accession>
<dbReference type="SUPFAM" id="SSF51197">
    <property type="entry name" value="Clavaminate synthase-like"/>
    <property type="match status" value="1"/>
</dbReference>
<dbReference type="PANTHER" id="PTHR30468">
    <property type="entry name" value="ALPHA-KETOGLUTARATE-DEPENDENT SULFONATE DIOXYGENASE"/>
    <property type="match status" value="1"/>
</dbReference>
<dbReference type="Proteomes" id="UP000095085">
    <property type="component" value="Unassembled WGS sequence"/>
</dbReference>
<reference evidence="9" key="1">
    <citation type="submission" date="2016-05" db="EMBL/GenBank/DDBJ databases">
        <title>Comparative genomics of biotechnologically important yeasts.</title>
        <authorList>
            <consortium name="DOE Joint Genome Institute"/>
            <person name="Riley R."/>
            <person name="Haridas S."/>
            <person name="Wolfe K.H."/>
            <person name="Lopes M.R."/>
            <person name="Hittinger C.T."/>
            <person name="Goker M."/>
            <person name="Salamov A."/>
            <person name="Wisecaver J."/>
            <person name="Long T.M."/>
            <person name="Aerts A.L."/>
            <person name="Barry K."/>
            <person name="Choi C."/>
            <person name="Clum A."/>
            <person name="Coughlan A.Y."/>
            <person name="Deshpande S."/>
            <person name="Douglass A.P."/>
            <person name="Hanson S.J."/>
            <person name="Klenk H.-P."/>
            <person name="Labutti K."/>
            <person name="Lapidus A."/>
            <person name="Lindquist E."/>
            <person name="Lipzen A."/>
            <person name="Meier-Kolthoff J.P."/>
            <person name="Ohm R.A."/>
            <person name="Otillar R.P."/>
            <person name="Pangilinan J."/>
            <person name="Peng Y."/>
            <person name="Rokas A."/>
            <person name="Rosa C.A."/>
            <person name="Scheuner C."/>
            <person name="Sibirny A.A."/>
            <person name="Slot J.C."/>
            <person name="Stielow J.B."/>
            <person name="Sun H."/>
            <person name="Kurtzman C.P."/>
            <person name="Blackwell M."/>
            <person name="Grigoriev I.V."/>
            <person name="Jeffries T.W."/>
        </authorList>
    </citation>
    <scope>NUCLEOTIDE SEQUENCE [LARGE SCALE GENOMIC DNA]</scope>
    <source>
        <strain evidence="9">NRRL Y-1933</strain>
    </source>
</reference>
<dbReference type="FunFam" id="3.60.130.10:FF:000003">
    <property type="entry name" value="Alpha-ketoglutarate-dependent taurine dioxygenase"/>
    <property type="match status" value="1"/>
</dbReference>
<dbReference type="GO" id="GO:0046872">
    <property type="term" value="F:metal ion binding"/>
    <property type="evidence" value="ECO:0007669"/>
    <property type="project" value="UniProtKB-KW"/>
</dbReference>
<comment type="similarity">
    <text evidence="2">Belongs to the TfdA dioxygenase family.</text>
</comment>
<keyword evidence="4" id="KW-0223">Dioxygenase</keyword>
<evidence type="ECO:0000313" key="8">
    <source>
        <dbReference type="EMBL" id="ODV65706.1"/>
    </source>
</evidence>
<dbReference type="PANTHER" id="PTHR30468:SF1">
    <property type="entry name" value="ALPHA-KETOGLUTARATE-DEPENDENT SULFONATE DIOXYGENASE"/>
    <property type="match status" value="1"/>
</dbReference>
<comment type="cofactor">
    <cofactor evidence="1">
        <name>Fe(2+)</name>
        <dbReference type="ChEBI" id="CHEBI:29033"/>
    </cofactor>
</comment>
<feature type="domain" description="TauD/TfdA-like" evidence="7">
    <location>
        <begin position="83"/>
        <end position="352"/>
    </location>
</feature>
<keyword evidence="9" id="KW-1185">Reference proteome</keyword>
<evidence type="ECO:0000256" key="2">
    <source>
        <dbReference type="ARBA" id="ARBA00005896"/>
    </source>
</evidence>
<sequence>MSNHQHYGNYDIHFVEGKDEIDQDGTLVINKANRSTAKFPDFLPTWNPNEKYPPLKFFKYEDPGLKADASFKSLFPQDGDYTVKKLSPKLGSVISGIQLSQLNDEAKNDLARFIAERGIVAFRDQDFTHQGPQKCVEFAEYFGPLHIHPTSGAPKNIPTIHVTYRRADEKDERVFANNTNSILWHSDCSFELQPPGYTIFSILEGPESGGDTLFANNVEAYKRLSPAFQQRLQGLHVLHTSEDQASNSRGQGGVERRKPVSYIHPLIRVHPVTKEKYIYLNKPFSRQIIELKEEESTMLLDFLYRHLELSHDLQIRANWEPNTVVMWDNRSTTHSSCNDYADDTSARHGMRISCQAERPVESLLDLNNEDISIGDIADALKKTHT</sequence>
<dbReference type="OrthoDB" id="10257314at2759"/>
<dbReference type="InterPro" id="IPR051323">
    <property type="entry name" value="AtsK-like"/>
</dbReference>
<name>A0A1E4RER5_9ASCO</name>
<dbReference type="GeneID" id="30993515"/>
<evidence type="ECO:0000259" key="7">
    <source>
        <dbReference type="Pfam" id="PF02668"/>
    </source>
</evidence>
<evidence type="ECO:0000256" key="3">
    <source>
        <dbReference type="ARBA" id="ARBA00022723"/>
    </source>
</evidence>
<dbReference type="AlphaFoldDB" id="A0A1E4RER5"/>
<dbReference type="STRING" id="984485.A0A1E4RER5"/>
<organism evidence="8 9">
    <name type="scientific">Hyphopichia burtonii NRRL Y-1933</name>
    <dbReference type="NCBI Taxonomy" id="984485"/>
    <lineage>
        <taxon>Eukaryota</taxon>
        <taxon>Fungi</taxon>
        <taxon>Dikarya</taxon>
        <taxon>Ascomycota</taxon>
        <taxon>Saccharomycotina</taxon>
        <taxon>Pichiomycetes</taxon>
        <taxon>Debaryomycetaceae</taxon>
        <taxon>Hyphopichia</taxon>
    </lineage>
</organism>
<keyword evidence="6" id="KW-0408">Iron</keyword>
<evidence type="ECO:0000256" key="6">
    <source>
        <dbReference type="ARBA" id="ARBA00023004"/>
    </source>
</evidence>
<dbReference type="Pfam" id="PF02668">
    <property type="entry name" value="TauD"/>
    <property type="match status" value="1"/>
</dbReference>
<dbReference type="GO" id="GO:0000907">
    <property type="term" value="F:sulfonate dioxygenase activity"/>
    <property type="evidence" value="ECO:0007669"/>
    <property type="project" value="TreeGrafter"/>
</dbReference>
<dbReference type="EMBL" id="KV454544">
    <property type="protein sequence ID" value="ODV65706.1"/>
    <property type="molecule type" value="Genomic_DNA"/>
</dbReference>
<evidence type="ECO:0000256" key="1">
    <source>
        <dbReference type="ARBA" id="ARBA00001954"/>
    </source>
</evidence>
<dbReference type="InterPro" id="IPR042098">
    <property type="entry name" value="TauD-like_sf"/>
</dbReference>
<evidence type="ECO:0000256" key="5">
    <source>
        <dbReference type="ARBA" id="ARBA00023002"/>
    </source>
</evidence>
<gene>
    <name evidence="8" type="ORF">HYPBUDRAFT_113413</name>
</gene>
<evidence type="ECO:0000256" key="4">
    <source>
        <dbReference type="ARBA" id="ARBA00022964"/>
    </source>
</evidence>
<keyword evidence="5" id="KW-0560">Oxidoreductase</keyword>
<proteinExistence type="inferred from homology"/>
<dbReference type="Gene3D" id="3.60.130.10">
    <property type="entry name" value="Clavaminate synthase-like"/>
    <property type="match status" value="1"/>
</dbReference>
<dbReference type="RefSeq" id="XP_020074773.1">
    <property type="nucleotide sequence ID" value="XM_020218965.1"/>
</dbReference>
<dbReference type="GO" id="GO:0005737">
    <property type="term" value="C:cytoplasm"/>
    <property type="evidence" value="ECO:0007669"/>
    <property type="project" value="TreeGrafter"/>
</dbReference>
<evidence type="ECO:0000313" key="9">
    <source>
        <dbReference type="Proteomes" id="UP000095085"/>
    </source>
</evidence>
<dbReference type="GO" id="GO:0044273">
    <property type="term" value="P:sulfur compound catabolic process"/>
    <property type="evidence" value="ECO:0007669"/>
    <property type="project" value="TreeGrafter"/>
</dbReference>
<keyword evidence="3" id="KW-0479">Metal-binding</keyword>